<sequence length="124" mass="14031">MALVAMPWDLEPHIPSYASPPRGERERKQRREERRLVEAQFGKGKRLKLVLGRSRISPNVYALNMVASAYCKLGKLQKAVEVFRVMEILDFCPTVASCNILAKKLSIEMKGMDVVPNAYPDQLA</sequence>
<dbReference type="Gene3D" id="1.25.40.10">
    <property type="entry name" value="Tetratricopeptide repeat domain"/>
    <property type="match status" value="1"/>
</dbReference>
<evidence type="ECO:0000256" key="2">
    <source>
        <dbReference type="PROSITE-ProRule" id="PRU00708"/>
    </source>
</evidence>
<evidence type="ECO:0000313" key="4">
    <source>
        <dbReference type="Proteomes" id="UP001642360"/>
    </source>
</evidence>
<keyword evidence="4" id="KW-1185">Reference proteome</keyword>
<reference evidence="3 4" key="1">
    <citation type="submission" date="2024-02" db="EMBL/GenBank/DDBJ databases">
        <authorList>
            <person name="Vignale AGUSTIN F."/>
            <person name="Sosa J E."/>
            <person name="Modenutti C."/>
        </authorList>
    </citation>
    <scope>NUCLEOTIDE SEQUENCE [LARGE SCALE GENOMIC DNA]</scope>
</reference>
<gene>
    <name evidence="3" type="ORF">ILEXP_LOCUS50384</name>
</gene>
<evidence type="ECO:0000313" key="3">
    <source>
        <dbReference type="EMBL" id="CAK9180391.1"/>
    </source>
</evidence>
<organism evidence="3 4">
    <name type="scientific">Ilex paraguariensis</name>
    <name type="common">yerba mate</name>
    <dbReference type="NCBI Taxonomy" id="185542"/>
    <lineage>
        <taxon>Eukaryota</taxon>
        <taxon>Viridiplantae</taxon>
        <taxon>Streptophyta</taxon>
        <taxon>Embryophyta</taxon>
        <taxon>Tracheophyta</taxon>
        <taxon>Spermatophyta</taxon>
        <taxon>Magnoliopsida</taxon>
        <taxon>eudicotyledons</taxon>
        <taxon>Gunneridae</taxon>
        <taxon>Pentapetalae</taxon>
        <taxon>asterids</taxon>
        <taxon>campanulids</taxon>
        <taxon>Aquifoliales</taxon>
        <taxon>Aquifoliaceae</taxon>
        <taxon>Ilex</taxon>
    </lineage>
</organism>
<dbReference type="InterPro" id="IPR011990">
    <property type="entry name" value="TPR-like_helical_dom_sf"/>
</dbReference>
<name>A0ABC8UH73_9AQUA</name>
<feature type="repeat" description="PPR" evidence="2">
    <location>
        <begin position="59"/>
        <end position="93"/>
    </location>
</feature>
<dbReference type="InterPro" id="IPR002885">
    <property type="entry name" value="PPR_rpt"/>
</dbReference>
<keyword evidence="1" id="KW-0677">Repeat</keyword>
<protein>
    <recommendedName>
        <fullName evidence="5">Pentatricopeptide repeat-containing protein</fullName>
    </recommendedName>
</protein>
<dbReference type="Pfam" id="PF12854">
    <property type="entry name" value="PPR_1"/>
    <property type="match status" value="1"/>
</dbReference>
<proteinExistence type="predicted"/>
<dbReference type="AlphaFoldDB" id="A0ABC8UH73"/>
<dbReference type="PROSITE" id="PS51375">
    <property type="entry name" value="PPR"/>
    <property type="match status" value="1"/>
</dbReference>
<dbReference type="EMBL" id="CAUOFW020007724">
    <property type="protein sequence ID" value="CAK9180391.1"/>
    <property type="molecule type" value="Genomic_DNA"/>
</dbReference>
<accession>A0ABC8UH73</accession>
<dbReference type="NCBIfam" id="TIGR00756">
    <property type="entry name" value="PPR"/>
    <property type="match status" value="1"/>
</dbReference>
<dbReference type="Proteomes" id="UP001642360">
    <property type="component" value="Unassembled WGS sequence"/>
</dbReference>
<evidence type="ECO:0000256" key="1">
    <source>
        <dbReference type="ARBA" id="ARBA00022737"/>
    </source>
</evidence>
<comment type="caution">
    <text evidence="3">The sequence shown here is derived from an EMBL/GenBank/DDBJ whole genome shotgun (WGS) entry which is preliminary data.</text>
</comment>
<evidence type="ECO:0008006" key="5">
    <source>
        <dbReference type="Google" id="ProtNLM"/>
    </source>
</evidence>